<feature type="domain" description="F-box" evidence="1">
    <location>
        <begin position="13"/>
        <end position="49"/>
    </location>
</feature>
<name>A0A6P6S501_COFAR</name>
<dbReference type="Pfam" id="PF00646">
    <property type="entry name" value="F-box"/>
    <property type="match status" value="1"/>
</dbReference>
<dbReference type="AlphaFoldDB" id="A0A6P6S501"/>
<evidence type="ECO:0000313" key="3">
    <source>
        <dbReference type="RefSeq" id="XP_027060991.2"/>
    </source>
</evidence>
<dbReference type="PROSITE" id="PS50181">
    <property type="entry name" value="FBOX"/>
    <property type="match status" value="1"/>
</dbReference>
<protein>
    <submittedName>
        <fullName evidence="3">F-box/LRR-repeat protein 25-like</fullName>
    </submittedName>
</protein>
<dbReference type="GeneID" id="113687620"/>
<reference evidence="2" key="1">
    <citation type="journal article" date="2025" name="Foods">
        <title>Unveiling the Microbial Signatures of Arabica Coffee Cherries: Insights into Ripeness Specific Diversity, Functional Traits, and Implications for Quality and Safety.</title>
        <authorList>
            <consortium name="RefSeq"/>
            <person name="Tenea G.N."/>
            <person name="Cifuentes V."/>
            <person name="Reyes P."/>
            <person name="Cevallos-Vallejos M."/>
        </authorList>
    </citation>
    <scope>NUCLEOTIDE SEQUENCE [LARGE SCALE GENOMIC DNA]</scope>
</reference>
<sequence length="306" mass="34820">MASQRCSPKRQAWDLLSELPDPLLCSIISYLPTKEAIATSILSRRWRSLWKCLTRIDIGFCPRSLPGESYSEEIEKVLFSQENSFISVFQLVLSRGNLTLEELGRWIEYLKEEKNVEQISLIGKRLVRTLGLEFTPTTTWPANFFRGRTLRLVELKYLAIGDASAFEDCINLVSVSVADGVLAKIISNCIFLENLTLIGARYLKKLDIRDTRLKYLGVGNLCLTKFELRAESLRYLSLNNVACSAFIFECSNLDEFQLYSTTGNQISRVSCVSKASHFLERLSGIRVRTHLFVSLTMNSILHAWPN</sequence>
<dbReference type="Gene3D" id="1.20.1280.50">
    <property type="match status" value="1"/>
</dbReference>
<dbReference type="CDD" id="cd22160">
    <property type="entry name" value="F-box_AtFBL13-like"/>
    <property type="match status" value="1"/>
</dbReference>
<accession>A0A6P6S501</accession>
<proteinExistence type="predicted"/>
<dbReference type="Gene3D" id="3.80.10.10">
    <property type="entry name" value="Ribonuclease Inhibitor"/>
    <property type="match status" value="1"/>
</dbReference>
<keyword evidence="2" id="KW-1185">Reference proteome</keyword>
<evidence type="ECO:0000313" key="2">
    <source>
        <dbReference type="Proteomes" id="UP001652660"/>
    </source>
</evidence>
<dbReference type="PANTHER" id="PTHR31639:SF314">
    <property type="entry name" value="OS01G0752100 PROTEIN"/>
    <property type="match status" value="1"/>
</dbReference>
<reference evidence="3" key="2">
    <citation type="submission" date="2025-08" db="UniProtKB">
        <authorList>
            <consortium name="RefSeq"/>
        </authorList>
    </citation>
    <scope>IDENTIFICATION</scope>
    <source>
        <tissue evidence="3">Leaves</tissue>
    </source>
</reference>
<dbReference type="SUPFAM" id="SSF81383">
    <property type="entry name" value="F-box domain"/>
    <property type="match status" value="1"/>
</dbReference>
<evidence type="ECO:0000259" key="1">
    <source>
        <dbReference type="PROSITE" id="PS50181"/>
    </source>
</evidence>
<gene>
    <name evidence="3" type="primary">LOC113687620</name>
</gene>
<dbReference type="InterPro" id="IPR001810">
    <property type="entry name" value="F-box_dom"/>
</dbReference>
<dbReference type="Proteomes" id="UP001652660">
    <property type="component" value="Chromosome 5e"/>
</dbReference>
<dbReference type="InterPro" id="IPR032675">
    <property type="entry name" value="LRR_dom_sf"/>
</dbReference>
<dbReference type="OrthoDB" id="586691at2759"/>
<dbReference type="PANTHER" id="PTHR31639">
    <property type="entry name" value="F-BOX PROTEIN-LIKE"/>
    <property type="match status" value="1"/>
</dbReference>
<dbReference type="InterPro" id="IPR036047">
    <property type="entry name" value="F-box-like_dom_sf"/>
</dbReference>
<organism evidence="2 3">
    <name type="scientific">Coffea arabica</name>
    <name type="common">Arabian coffee</name>
    <dbReference type="NCBI Taxonomy" id="13443"/>
    <lineage>
        <taxon>Eukaryota</taxon>
        <taxon>Viridiplantae</taxon>
        <taxon>Streptophyta</taxon>
        <taxon>Embryophyta</taxon>
        <taxon>Tracheophyta</taxon>
        <taxon>Spermatophyta</taxon>
        <taxon>Magnoliopsida</taxon>
        <taxon>eudicotyledons</taxon>
        <taxon>Gunneridae</taxon>
        <taxon>Pentapetalae</taxon>
        <taxon>asterids</taxon>
        <taxon>lamiids</taxon>
        <taxon>Gentianales</taxon>
        <taxon>Rubiaceae</taxon>
        <taxon>Ixoroideae</taxon>
        <taxon>Gardenieae complex</taxon>
        <taxon>Bertiereae - Coffeeae clade</taxon>
        <taxon>Coffeeae</taxon>
        <taxon>Coffea</taxon>
    </lineage>
</organism>
<dbReference type="InterPro" id="IPR053781">
    <property type="entry name" value="F-box_AtFBL13-like"/>
</dbReference>
<dbReference type="RefSeq" id="XP_027060991.2">
    <property type="nucleotide sequence ID" value="XM_027205190.2"/>
</dbReference>
<dbReference type="SUPFAM" id="SSF52047">
    <property type="entry name" value="RNI-like"/>
    <property type="match status" value="1"/>
</dbReference>